<dbReference type="GO" id="GO:0006081">
    <property type="term" value="P:aldehyde metabolic process"/>
    <property type="evidence" value="ECO:0007669"/>
    <property type="project" value="InterPro"/>
</dbReference>
<feature type="active site" evidence="5">
    <location>
        <position position="242"/>
    </location>
</feature>
<evidence type="ECO:0000259" key="8">
    <source>
        <dbReference type="Pfam" id="PF00171"/>
    </source>
</evidence>
<dbReference type="CDD" id="cd07133">
    <property type="entry name" value="ALDH_CALDH_CalB"/>
    <property type="match status" value="1"/>
</dbReference>
<dbReference type="GO" id="GO:0005737">
    <property type="term" value="C:cytoplasm"/>
    <property type="evidence" value="ECO:0007669"/>
    <property type="project" value="TreeGrafter"/>
</dbReference>
<evidence type="ECO:0000313" key="9">
    <source>
        <dbReference type="EMBL" id="KIF83921.1"/>
    </source>
</evidence>
<keyword evidence="10" id="KW-1185">Reference proteome</keyword>
<keyword evidence="3" id="KW-0520">NAD</keyword>
<dbReference type="PROSITE" id="PS00687">
    <property type="entry name" value="ALDEHYDE_DEHYDR_GLU"/>
    <property type="match status" value="1"/>
</dbReference>
<name>A0A0C2C0U6_9BURK</name>
<dbReference type="PANTHER" id="PTHR43570:SF20">
    <property type="entry name" value="ALDEHYDE DEHYDROGENASE ALDX-RELATED"/>
    <property type="match status" value="1"/>
</dbReference>
<dbReference type="STRING" id="709839.TSA66_22230"/>
<dbReference type="PANTHER" id="PTHR43570">
    <property type="entry name" value="ALDEHYDE DEHYDROGENASE"/>
    <property type="match status" value="1"/>
</dbReference>
<dbReference type="SUPFAM" id="SSF53720">
    <property type="entry name" value="ALDH-like"/>
    <property type="match status" value="1"/>
</dbReference>
<accession>A0A0C2C0U6</accession>
<dbReference type="InterPro" id="IPR016160">
    <property type="entry name" value="Ald_DH_CS_CYS"/>
</dbReference>
<evidence type="ECO:0000256" key="2">
    <source>
        <dbReference type="ARBA" id="ARBA00023002"/>
    </source>
</evidence>
<dbReference type="GO" id="GO:0004029">
    <property type="term" value="F:aldehyde dehydrogenase (NAD+) activity"/>
    <property type="evidence" value="ECO:0007669"/>
    <property type="project" value="TreeGrafter"/>
</dbReference>
<comment type="similarity">
    <text evidence="1 4 7">Belongs to the aldehyde dehydrogenase family.</text>
</comment>
<comment type="caution">
    <text evidence="9">The sequence shown here is derived from an EMBL/GenBank/DDBJ whole genome shotgun (WGS) entry which is preliminary data.</text>
</comment>
<feature type="domain" description="Aldehyde dehydrogenase" evidence="8">
    <location>
        <begin position="3"/>
        <end position="431"/>
    </location>
</feature>
<dbReference type="PROSITE" id="PS00070">
    <property type="entry name" value="ALDEHYDE_DEHYDR_CYS"/>
    <property type="match status" value="1"/>
</dbReference>
<dbReference type="InterPro" id="IPR016161">
    <property type="entry name" value="Ald_DH/histidinol_DH"/>
</dbReference>
<dbReference type="EMBL" id="JWJG01000028">
    <property type="protein sequence ID" value="KIF83921.1"/>
    <property type="molecule type" value="Genomic_DNA"/>
</dbReference>
<dbReference type="AlphaFoldDB" id="A0A0C2C0U6"/>
<dbReference type="Gene3D" id="3.40.309.10">
    <property type="entry name" value="Aldehyde Dehydrogenase, Chain A, domain 2"/>
    <property type="match status" value="1"/>
</dbReference>
<dbReference type="Pfam" id="PF00171">
    <property type="entry name" value="Aldedh"/>
    <property type="match status" value="1"/>
</dbReference>
<evidence type="ECO:0000256" key="5">
    <source>
        <dbReference type="PIRSR" id="PIRSR036492-1"/>
    </source>
</evidence>
<evidence type="ECO:0000256" key="1">
    <source>
        <dbReference type="ARBA" id="ARBA00009986"/>
    </source>
</evidence>
<feature type="active site" evidence="5 6">
    <location>
        <position position="208"/>
    </location>
</feature>
<dbReference type="InterPro" id="IPR015590">
    <property type="entry name" value="Aldehyde_DH_dom"/>
</dbReference>
<dbReference type="InterPro" id="IPR016162">
    <property type="entry name" value="Ald_DH_N"/>
</dbReference>
<evidence type="ECO:0000256" key="7">
    <source>
        <dbReference type="RuleBase" id="RU003345"/>
    </source>
</evidence>
<organism evidence="9 10">
    <name type="scientific">Noviherbaspirillum autotrophicum</name>
    <dbReference type="NCBI Taxonomy" id="709839"/>
    <lineage>
        <taxon>Bacteria</taxon>
        <taxon>Pseudomonadati</taxon>
        <taxon>Pseudomonadota</taxon>
        <taxon>Betaproteobacteria</taxon>
        <taxon>Burkholderiales</taxon>
        <taxon>Oxalobacteraceae</taxon>
        <taxon>Noviherbaspirillum</taxon>
    </lineage>
</organism>
<evidence type="ECO:0000256" key="4">
    <source>
        <dbReference type="PIRNR" id="PIRNR036492"/>
    </source>
</evidence>
<evidence type="ECO:0000313" key="10">
    <source>
        <dbReference type="Proteomes" id="UP000031572"/>
    </source>
</evidence>
<dbReference type="Gene3D" id="3.40.605.10">
    <property type="entry name" value="Aldehyde Dehydrogenase, Chain A, domain 1"/>
    <property type="match status" value="1"/>
</dbReference>
<dbReference type="InterPro" id="IPR029510">
    <property type="entry name" value="Ald_DH_CS_GLU"/>
</dbReference>
<keyword evidence="2 4" id="KW-0560">Oxidoreductase</keyword>
<protein>
    <recommendedName>
        <fullName evidence="4">Aldehyde dehydrogenase</fullName>
    </recommendedName>
</protein>
<proteinExistence type="inferred from homology"/>
<evidence type="ECO:0000256" key="3">
    <source>
        <dbReference type="ARBA" id="ARBA00023027"/>
    </source>
</evidence>
<dbReference type="Proteomes" id="UP000031572">
    <property type="component" value="Unassembled WGS sequence"/>
</dbReference>
<dbReference type="InterPro" id="IPR012394">
    <property type="entry name" value="Aldehyde_DH_NAD(P)"/>
</dbReference>
<dbReference type="InterPro" id="IPR016163">
    <property type="entry name" value="Ald_DH_C"/>
</dbReference>
<gene>
    <name evidence="9" type="ORF">TSA66_22230</name>
</gene>
<sequence>MIAALHKQREAQRQAPLPAWEVRADRLRRLRALVMENRASIAAAIDRDFSHRPPAETDLLEVFPSTGGIDHALRHGKKWMKPRRRRTGLWFRPARSILLPQPLGVIGIIVPWNYPLFLAVGPLTGALAAGNRAMLKLSELTPEFAAHFATLIRTYFDPAEVTVVNGDANVARAFSGLPFDHLLFTGSTRVGRDVMHAASANLTPVTLELGGKSPAIIGANADFDAAVTSILRGKLFNAGQTCIAPDYVLLPKGDETRFIDTARAVFNRLYPASRQFQDYASIITERHHNRLLSLIDDAAQAGAAVHSLAADDQAAGGRRLAPVLLTGVTDDMTVMQEEIFGPVLPVMSYASLDEAIAYVNAHPRPLALYMFDRDRASVDRMVTQTVAGGVTVNDTLLHIAQDDLPFGGAGGSGMGVYHGKDGFDTFSKLKPVVYQSRLNGMWLVQPPYGKRFRQMMRIMIR</sequence>
<reference evidence="9 10" key="1">
    <citation type="submission" date="2014-12" db="EMBL/GenBank/DDBJ databases">
        <title>Denitrispirillum autotrophicum gen. nov., sp. nov., Denitrifying, Facultatively Autotrophic Bacteria Isolated from Rice Paddy Soil.</title>
        <authorList>
            <person name="Ishii S."/>
            <person name="Ashida N."/>
            <person name="Ohno H."/>
            <person name="Otsuka S."/>
            <person name="Yokota A."/>
            <person name="Senoo K."/>
        </authorList>
    </citation>
    <scope>NUCLEOTIDE SEQUENCE [LARGE SCALE GENOMIC DNA]</scope>
    <source>
        <strain evidence="9 10">TSA66</strain>
    </source>
</reference>
<dbReference type="PIRSF" id="PIRSF036492">
    <property type="entry name" value="ALDH"/>
    <property type="match status" value="1"/>
</dbReference>
<evidence type="ECO:0000256" key="6">
    <source>
        <dbReference type="PROSITE-ProRule" id="PRU10007"/>
    </source>
</evidence>